<keyword evidence="9" id="KW-1133">Transmembrane helix</keyword>
<accession>A0A917VFE0</accession>
<evidence type="ECO:0000313" key="11">
    <source>
        <dbReference type="EMBL" id="GGK69184.1"/>
    </source>
</evidence>
<sequence>MAVEDTPRLVRVIRRLGDVALAGFLGLLLIFDVGMAAAEREAQAAVPLIGLIGIGAYLLRHRFRVPGVVLVMGMSAAASVTTIALTWAGFSSRGAPGGAETVTILLLTVSVLRWVEPLRKAVWLAVAAAVVLELASLRTLAPAALPLGFLAFVGWAAAAGAGGYQRYQREHRRVAVDAVRRAERLELARELHDLVAHHITGIVVQAQAARTVAAAKPEALVPALDAIAHAGADALTSMRRLVGVLRASDDASRQPGTGLADLRVLVERFSASGPPTAFDVQQGLAEADLAPEVLTTLHRVLQEALTNVRRHAPHTRWVRADLRAAEGGVVLCVRNERSFADPRLSRMGGGYGLVGMAERVTALGGRLVAGPAADGSWETRAWFPADRGTTAS</sequence>
<gene>
    <name evidence="11" type="ORF">GCM10007964_10170</name>
</gene>
<organism evidence="11 12">
    <name type="scientific">Sphaerisporangium melleum</name>
    <dbReference type="NCBI Taxonomy" id="321316"/>
    <lineage>
        <taxon>Bacteria</taxon>
        <taxon>Bacillati</taxon>
        <taxon>Actinomycetota</taxon>
        <taxon>Actinomycetes</taxon>
        <taxon>Streptosporangiales</taxon>
        <taxon>Streptosporangiaceae</taxon>
        <taxon>Sphaerisporangium</taxon>
    </lineage>
</organism>
<dbReference type="SUPFAM" id="SSF55874">
    <property type="entry name" value="ATPase domain of HSP90 chaperone/DNA topoisomerase II/histidine kinase"/>
    <property type="match status" value="1"/>
</dbReference>
<feature type="domain" description="Signal transduction histidine kinase subgroup 3 dimerisation and phosphoacceptor" evidence="10">
    <location>
        <begin position="183"/>
        <end position="249"/>
    </location>
</feature>
<evidence type="ECO:0000259" key="10">
    <source>
        <dbReference type="Pfam" id="PF07730"/>
    </source>
</evidence>
<evidence type="ECO:0000256" key="7">
    <source>
        <dbReference type="ARBA" id="ARBA00022840"/>
    </source>
</evidence>
<evidence type="ECO:0000256" key="9">
    <source>
        <dbReference type="SAM" id="Phobius"/>
    </source>
</evidence>
<feature type="transmembrane region" description="Helical" evidence="9">
    <location>
        <begin position="44"/>
        <end position="60"/>
    </location>
</feature>
<comment type="caution">
    <text evidence="11">The sequence shown here is derived from an EMBL/GenBank/DDBJ whole genome shotgun (WGS) entry which is preliminary data.</text>
</comment>
<dbReference type="CDD" id="cd16917">
    <property type="entry name" value="HATPase_UhpB-NarQ-NarX-like"/>
    <property type="match status" value="1"/>
</dbReference>
<name>A0A917VFE0_9ACTN</name>
<dbReference type="Proteomes" id="UP000645217">
    <property type="component" value="Unassembled WGS sequence"/>
</dbReference>
<evidence type="ECO:0000256" key="1">
    <source>
        <dbReference type="ARBA" id="ARBA00000085"/>
    </source>
</evidence>
<dbReference type="PANTHER" id="PTHR24421">
    <property type="entry name" value="NITRATE/NITRITE SENSOR PROTEIN NARX-RELATED"/>
    <property type="match status" value="1"/>
</dbReference>
<keyword evidence="4" id="KW-0808">Transferase</keyword>
<dbReference type="InterPro" id="IPR011712">
    <property type="entry name" value="Sig_transdc_His_kin_sub3_dim/P"/>
</dbReference>
<evidence type="ECO:0000256" key="8">
    <source>
        <dbReference type="ARBA" id="ARBA00023012"/>
    </source>
</evidence>
<proteinExistence type="predicted"/>
<evidence type="ECO:0000256" key="5">
    <source>
        <dbReference type="ARBA" id="ARBA00022741"/>
    </source>
</evidence>
<dbReference type="GO" id="GO:0005524">
    <property type="term" value="F:ATP binding"/>
    <property type="evidence" value="ECO:0007669"/>
    <property type="project" value="UniProtKB-KW"/>
</dbReference>
<evidence type="ECO:0000256" key="2">
    <source>
        <dbReference type="ARBA" id="ARBA00012438"/>
    </source>
</evidence>
<dbReference type="Pfam" id="PF07730">
    <property type="entry name" value="HisKA_3"/>
    <property type="match status" value="1"/>
</dbReference>
<protein>
    <recommendedName>
        <fullName evidence="2">histidine kinase</fullName>
        <ecNumber evidence="2">2.7.13.3</ecNumber>
    </recommendedName>
</protein>
<keyword evidence="3" id="KW-0597">Phosphoprotein</keyword>
<dbReference type="GO" id="GO:0000155">
    <property type="term" value="F:phosphorelay sensor kinase activity"/>
    <property type="evidence" value="ECO:0007669"/>
    <property type="project" value="InterPro"/>
</dbReference>
<dbReference type="EMBL" id="BMNT01000004">
    <property type="protein sequence ID" value="GGK69184.1"/>
    <property type="molecule type" value="Genomic_DNA"/>
</dbReference>
<dbReference type="InterPro" id="IPR036890">
    <property type="entry name" value="HATPase_C_sf"/>
</dbReference>
<keyword evidence="12" id="KW-1185">Reference proteome</keyword>
<feature type="transmembrane region" description="Helical" evidence="9">
    <location>
        <begin position="16"/>
        <end position="38"/>
    </location>
</feature>
<dbReference type="InterPro" id="IPR050482">
    <property type="entry name" value="Sensor_HK_TwoCompSys"/>
</dbReference>
<evidence type="ECO:0000256" key="3">
    <source>
        <dbReference type="ARBA" id="ARBA00022553"/>
    </source>
</evidence>
<keyword evidence="7" id="KW-0067">ATP-binding</keyword>
<dbReference type="AlphaFoldDB" id="A0A917VFE0"/>
<evidence type="ECO:0000256" key="6">
    <source>
        <dbReference type="ARBA" id="ARBA00022777"/>
    </source>
</evidence>
<dbReference type="Gene3D" id="1.20.5.1930">
    <property type="match status" value="1"/>
</dbReference>
<evidence type="ECO:0000256" key="4">
    <source>
        <dbReference type="ARBA" id="ARBA00022679"/>
    </source>
</evidence>
<feature type="transmembrane region" description="Helical" evidence="9">
    <location>
        <begin position="122"/>
        <end position="141"/>
    </location>
</feature>
<dbReference type="Gene3D" id="3.30.565.10">
    <property type="entry name" value="Histidine kinase-like ATPase, C-terminal domain"/>
    <property type="match status" value="1"/>
</dbReference>
<dbReference type="PANTHER" id="PTHR24421:SF10">
    <property type="entry name" value="NITRATE_NITRITE SENSOR PROTEIN NARQ"/>
    <property type="match status" value="1"/>
</dbReference>
<dbReference type="EC" id="2.7.13.3" evidence="2"/>
<feature type="transmembrane region" description="Helical" evidence="9">
    <location>
        <begin position="147"/>
        <end position="164"/>
    </location>
</feature>
<dbReference type="GO" id="GO:0046983">
    <property type="term" value="F:protein dimerization activity"/>
    <property type="evidence" value="ECO:0007669"/>
    <property type="project" value="InterPro"/>
</dbReference>
<reference evidence="11" key="1">
    <citation type="journal article" date="2014" name="Int. J. Syst. Evol. Microbiol.">
        <title>Complete genome sequence of Corynebacterium casei LMG S-19264T (=DSM 44701T), isolated from a smear-ripened cheese.</title>
        <authorList>
            <consortium name="US DOE Joint Genome Institute (JGI-PGF)"/>
            <person name="Walter F."/>
            <person name="Albersmeier A."/>
            <person name="Kalinowski J."/>
            <person name="Ruckert C."/>
        </authorList>
    </citation>
    <scope>NUCLEOTIDE SEQUENCE</scope>
    <source>
        <strain evidence="11">JCM 13064</strain>
    </source>
</reference>
<evidence type="ECO:0000313" key="12">
    <source>
        <dbReference type="Proteomes" id="UP000645217"/>
    </source>
</evidence>
<keyword evidence="9" id="KW-0812">Transmembrane</keyword>
<keyword evidence="8" id="KW-0902">Two-component regulatory system</keyword>
<feature type="transmembrane region" description="Helical" evidence="9">
    <location>
        <begin position="67"/>
        <end position="90"/>
    </location>
</feature>
<feature type="transmembrane region" description="Helical" evidence="9">
    <location>
        <begin position="96"/>
        <end position="115"/>
    </location>
</feature>
<dbReference type="GO" id="GO:0016020">
    <property type="term" value="C:membrane"/>
    <property type="evidence" value="ECO:0007669"/>
    <property type="project" value="InterPro"/>
</dbReference>
<keyword evidence="9" id="KW-0472">Membrane</keyword>
<comment type="catalytic activity">
    <reaction evidence="1">
        <text>ATP + protein L-histidine = ADP + protein N-phospho-L-histidine.</text>
        <dbReference type="EC" id="2.7.13.3"/>
    </reaction>
</comment>
<keyword evidence="5" id="KW-0547">Nucleotide-binding</keyword>
<keyword evidence="6 11" id="KW-0418">Kinase</keyword>
<reference evidence="11" key="2">
    <citation type="submission" date="2020-09" db="EMBL/GenBank/DDBJ databases">
        <authorList>
            <person name="Sun Q."/>
            <person name="Ohkuma M."/>
        </authorList>
    </citation>
    <scope>NUCLEOTIDE SEQUENCE</scope>
    <source>
        <strain evidence="11">JCM 13064</strain>
    </source>
</reference>